<comment type="similarity">
    <text evidence="1">Belongs to the AfsR/DnrI/RedD regulatory family.</text>
</comment>
<dbReference type="GO" id="GO:0000160">
    <property type="term" value="P:phosphorelay signal transduction system"/>
    <property type="evidence" value="ECO:0007669"/>
    <property type="project" value="UniProtKB-KW"/>
</dbReference>
<dbReference type="Gene3D" id="1.25.40.10">
    <property type="entry name" value="Tetratricopeptide repeat domain"/>
    <property type="match status" value="1"/>
</dbReference>
<dbReference type="Pfam" id="PF00072">
    <property type="entry name" value="Response_reg"/>
    <property type="match status" value="1"/>
</dbReference>
<reference evidence="8 9" key="1">
    <citation type="submission" date="2019-04" db="EMBL/GenBank/DDBJ databases">
        <title>Cohnella sp. nov. isolated from preserved vegetables.</title>
        <authorList>
            <person name="Lin S.-Y."/>
            <person name="Hung M.-H."/>
            <person name="Young C.-C."/>
        </authorList>
    </citation>
    <scope>NUCLEOTIDE SEQUENCE [LARGE SCALE GENOMIC DNA]</scope>
    <source>
        <strain evidence="8 9">CC-MHH1044</strain>
    </source>
</reference>
<evidence type="ECO:0000313" key="8">
    <source>
        <dbReference type="EMBL" id="THF82149.1"/>
    </source>
</evidence>
<sequence>MKALLIDDEPLALIKLQKTFESEISDLEIAAAYSDPEEAVAGVLEHRPDVVFLDICMPGVDGLKLGRRIQAVVPGIEIVFVTGYDQYAVRAFELYALDYIMKPVVRKRLRQTVERIKEKLSMKGPIKPSDVNSPVVCCFNRIQFKLPGMEPQTVKWRTSKAQELFVYLLHHRGHMVARSVLLELLWPDIEEAKAAQHLYTAVYYIRQTLRTHNMDAISIRIGDLEAGYQLETGEARVDAEMWEDAIKQLGVMDASTVDDYERILDRYTGDYLGRYRYLWAEHERERLRLLWLYTMRQLSEFYEKHGLPDKAIRVNLHIQRICADEEECYFSLMKLYQATGNQVGIEEQYLLLREKIERELELPISASITQWYEQWKAAHRVD</sequence>
<dbReference type="OrthoDB" id="3190595at2"/>
<dbReference type="RefSeq" id="WP_136369088.1">
    <property type="nucleotide sequence ID" value="NZ_SSOB01000007.1"/>
</dbReference>
<keyword evidence="3" id="KW-0805">Transcription regulation</keyword>
<dbReference type="InterPro" id="IPR001789">
    <property type="entry name" value="Sig_transdc_resp-reg_receiver"/>
</dbReference>
<dbReference type="InterPro" id="IPR011006">
    <property type="entry name" value="CheY-like_superfamily"/>
</dbReference>
<dbReference type="InterPro" id="IPR016032">
    <property type="entry name" value="Sig_transdc_resp-reg_C-effctor"/>
</dbReference>
<evidence type="ECO:0000313" key="9">
    <source>
        <dbReference type="Proteomes" id="UP000310636"/>
    </source>
</evidence>
<dbReference type="SUPFAM" id="SSF52172">
    <property type="entry name" value="CheY-like"/>
    <property type="match status" value="1"/>
</dbReference>
<dbReference type="InterPro" id="IPR005158">
    <property type="entry name" value="BTAD"/>
</dbReference>
<organism evidence="8 9">
    <name type="scientific">Cohnella fermenti</name>
    <dbReference type="NCBI Taxonomy" id="2565925"/>
    <lineage>
        <taxon>Bacteria</taxon>
        <taxon>Bacillati</taxon>
        <taxon>Bacillota</taxon>
        <taxon>Bacilli</taxon>
        <taxon>Bacillales</taxon>
        <taxon>Paenibacillaceae</taxon>
        <taxon>Cohnella</taxon>
    </lineage>
</organism>
<dbReference type="Gene3D" id="3.40.50.2300">
    <property type="match status" value="1"/>
</dbReference>
<evidence type="ECO:0000256" key="6">
    <source>
        <dbReference type="PROSITE-ProRule" id="PRU00169"/>
    </source>
</evidence>
<evidence type="ECO:0000256" key="1">
    <source>
        <dbReference type="ARBA" id="ARBA00005820"/>
    </source>
</evidence>
<comment type="caution">
    <text evidence="8">The sequence shown here is derived from an EMBL/GenBank/DDBJ whole genome shotgun (WGS) entry which is preliminary data.</text>
</comment>
<gene>
    <name evidence="8" type="ORF">E6C55_07125</name>
</gene>
<dbReference type="GO" id="GO:0003677">
    <property type="term" value="F:DNA binding"/>
    <property type="evidence" value="ECO:0007669"/>
    <property type="project" value="UniProtKB-KW"/>
</dbReference>
<dbReference type="InterPro" id="IPR001867">
    <property type="entry name" value="OmpR/PhoB-type_DNA-bd"/>
</dbReference>
<evidence type="ECO:0000256" key="4">
    <source>
        <dbReference type="ARBA" id="ARBA00023125"/>
    </source>
</evidence>
<dbReference type="PANTHER" id="PTHR35807">
    <property type="entry name" value="TRANSCRIPTIONAL REGULATOR REDD-RELATED"/>
    <property type="match status" value="1"/>
</dbReference>
<evidence type="ECO:0000256" key="3">
    <source>
        <dbReference type="ARBA" id="ARBA00023015"/>
    </source>
</evidence>
<evidence type="ECO:0000256" key="2">
    <source>
        <dbReference type="ARBA" id="ARBA00023012"/>
    </source>
</evidence>
<keyword evidence="6" id="KW-0597">Phosphoprotein</keyword>
<feature type="domain" description="Response regulatory" evidence="7">
    <location>
        <begin position="2"/>
        <end position="117"/>
    </location>
</feature>
<keyword evidence="2" id="KW-0902">Two-component regulatory system</keyword>
<protein>
    <submittedName>
        <fullName evidence="8">Response regulator</fullName>
    </submittedName>
</protein>
<dbReference type="InterPro" id="IPR036388">
    <property type="entry name" value="WH-like_DNA-bd_sf"/>
</dbReference>
<dbReference type="EMBL" id="SSOB01000007">
    <property type="protein sequence ID" value="THF82149.1"/>
    <property type="molecule type" value="Genomic_DNA"/>
</dbReference>
<dbReference type="AlphaFoldDB" id="A0A4S4C4L9"/>
<name>A0A4S4C4L9_9BACL</name>
<dbReference type="SMART" id="SM01043">
    <property type="entry name" value="BTAD"/>
    <property type="match status" value="1"/>
</dbReference>
<evidence type="ECO:0000256" key="5">
    <source>
        <dbReference type="ARBA" id="ARBA00023163"/>
    </source>
</evidence>
<dbReference type="Proteomes" id="UP000310636">
    <property type="component" value="Unassembled WGS sequence"/>
</dbReference>
<keyword evidence="4" id="KW-0238">DNA-binding</keyword>
<dbReference type="SMART" id="SM00448">
    <property type="entry name" value="REC"/>
    <property type="match status" value="1"/>
</dbReference>
<dbReference type="SUPFAM" id="SSF46894">
    <property type="entry name" value="C-terminal effector domain of the bipartite response regulators"/>
    <property type="match status" value="1"/>
</dbReference>
<dbReference type="Gene3D" id="1.10.10.10">
    <property type="entry name" value="Winged helix-like DNA-binding domain superfamily/Winged helix DNA-binding domain"/>
    <property type="match status" value="1"/>
</dbReference>
<dbReference type="InterPro" id="IPR011990">
    <property type="entry name" value="TPR-like_helical_dom_sf"/>
</dbReference>
<feature type="modified residue" description="4-aspartylphosphate" evidence="6">
    <location>
        <position position="54"/>
    </location>
</feature>
<proteinExistence type="inferred from homology"/>
<dbReference type="InterPro" id="IPR051677">
    <property type="entry name" value="AfsR-DnrI-RedD_regulator"/>
</dbReference>
<keyword evidence="9" id="KW-1185">Reference proteome</keyword>
<dbReference type="Pfam" id="PF00486">
    <property type="entry name" value="Trans_reg_C"/>
    <property type="match status" value="1"/>
</dbReference>
<dbReference type="SUPFAM" id="SSF48452">
    <property type="entry name" value="TPR-like"/>
    <property type="match status" value="1"/>
</dbReference>
<dbReference type="PROSITE" id="PS50110">
    <property type="entry name" value="RESPONSE_REGULATORY"/>
    <property type="match status" value="1"/>
</dbReference>
<evidence type="ECO:0000259" key="7">
    <source>
        <dbReference type="PROSITE" id="PS50110"/>
    </source>
</evidence>
<accession>A0A4S4C4L9</accession>
<dbReference type="GO" id="GO:0006355">
    <property type="term" value="P:regulation of DNA-templated transcription"/>
    <property type="evidence" value="ECO:0007669"/>
    <property type="project" value="InterPro"/>
</dbReference>
<keyword evidence="5" id="KW-0804">Transcription</keyword>